<dbReference type="EMBL" id="JACHIP010000003">
    <property type="protein sequence ID" value="MBB5057714.1"/>
    <property type="molecule type" value="Genomic_DNA"/>
</dbReference>
<gene>
    <name evidence="3" type="ORF">HDF16_002420</name>
</gene>
<dbReference type="InterPro" id="IPR001173">
    <property type="entry name" value="Glyco_trans_2-like"/>
</dbReference>
<dbReference type="Proteomes" id="UP000540989">
    <property type="component" value="Unassembled WGS sequence"/>
</dbReference>
<organism evidence="3 4">
    <name type="scientific">Granulicella aggregans</name>
    <dbReference type="NCBI Taxonomy" id="474949"/>
    <lineage>
        <taxon>Bacteria</taxon>
        <taxon>Pseudomonadati</taxon>
        <taxon>Acidobacteriota</taxon>
        <taxon>Terriglobia</taxon>
        <taxon>Terriglobales</taxon>
        <taxon>Acidobacteriaceae</taxon>
        <taxon>Granulicella</taxon>
    </lineage>
</organism>
<feature type="domain" description="Glycosyltransferase 2-like" evidence="2">
    <location>
        <begin position="11"/>
        <end position="114"/>
    </location>
</feature>
<dbReference type="PANTHER" id="PTHR43630:SF2">
    <property type="entry name" value="GLYCOSYLTRANSFERASE"/>
    <property type="match status" value="1"/>
</dbReference>
<dbReference type="Gene3D" id="3.90.550.10">
    <property type="entry name" value="Spore Coat Polysaccharide Biosynthesis Protein SpsA, Chain A"/>
    <property type="match status" value="1"/>
</dbReference>
<keyword evidence="3" id="KW-0808">Transferase</keyword>
<comment type="similarity">
    <text evidence="1">Belongs to the glycosyltransferase 2 family. WaaE/KdtX subfamily.</text>
</comment>
<reference evidence="3 4" key="1">
    <citation type="submission" date="2020-08" db="EMBL/GenBank/DDBJ databases">
        <title>Genomic Encyclopedia of Type Strains, Phase IV (KMG-V): Genome sequencing to study the core and pangenomes of soil and plant-associated prokaryotes.</title>
        <authorList>
            <person name="Whitman W."/>
        </authorList>
    </citation>
    <scope>NUCLEOTIDE SEQUENCE [LARGE SCALE GENOMIC DNA]</scope>
    <source>
        <strain evidence="3 4">M8UP14</strain>
    </source>
</reference>
<dbReference type="AlphaFoldDB" id="A0A7W7ZD39"/>
<sequence length="262" mass="29464">MDPKFETVRISVALIVKNEEANLARTLESIRWADEMVVVDSGSTDGSVEIARAMGARVIEQEWLGFAAQKNFAISQCGGEWVLSLDADEAVDEELRGEIARVVSGPDGCQALYVNRKNYFLGRWIRHAGFYPDAKLRLFRKGVVWFEERAVHESMKFDGPTEKLKGNLLHYAYPTLESYFEHMNRYSSLGASEAAKNGRRAGLIADVVLRPALTFVYNYGIRLGFLDGREGLLLNLFHAFYVSSKYAKLWALGAGRTGRERP</sequence>
<dbReference type="PANTHER" id="PTHR43630">
    <property type="entry name" value="POLY-BETA-1,6-N-ACETYL-D-GLUCOSAMINE SYNTHASE"/>
    <property type="match status" value="1"/>
</dbReference>
<dbReference type="GO" id="GO:0016740">
    <property type="term" value="F:transferase activity"/>
    <property type="evidence" value="ECO:0007669"/>
    <property type="project" value="UniProtKB-KW"/>
</dbReference>
<dbReference type="InterPro" id="IPR029044">
    <property type="entry name" value="Nucleotide-diphossugar_trans"/>
</dbReference>
<evidence type="ECO:0000313" key="3">
    <source>
        <dbReference type="EMBL" id="MBB5057714.1"/>
    </source>
</evidence>
<accession>A0A7W7ZD39</accession>
<comment type="caution">
    <text evidence="3">The sequence shown here is derived from an EMBL/GenBank/DDBJ whole genome shotgun (WGS) entry which is preliminary data.</text>
</comment>
<dbReference type="RefSeq" id="WP_184216797.1">
    <property type="nucleotide sequence ID" value="NZ_JACHIP010000003.1"/>
</dbReference>
<keyword evidence="4" id="KW-1185">Reference proteome</keyword>
<dbReference type="Pfam" id="PF00535">
    <property type="entry name" value="Glycos_transf_2"/>
    <property type="match status" value="1"/>
</dbReference>
<dbReference type="CDD" id="cd02511">
    <property type="entry name" value="Beta4Glucosyltransferase"/>
    <property type="match status" value="1"/>
</dbReference>
<evidence type="ECO:0000259" key="2">
    <source>
        <dbReference type="Pfam" id="PF00535"/>
    </source>
</evidence>
<evidence type="ECO:0000256" key="1">
    <source>
        <dbReference type="ARBA" id="ARBA00038494"/>
    </source>
</evidence>
<protein>
    <submittedName>
        <fullName evidence="3">Glycosyltransferase involved in cell wall biosynthesis</fullName>
    </submittedName>
</protein>
<evidence type="ECO:0000313" key="4">
    <source>
        <dbReference type="Proteomes" id="UP000540989"/>
    </source>
</evidence>
<dbReference type="SUPFAM" id="SSF53448">
    <property type="entry name" value="Nucleotide-diphospho-sugar transferases"/>
    <property type="match status" value="1"/>
</dbReference>
<proteinExistence type="inferred from homology"/>
<name>A0A7W7ZD39_9BACT</name>